<evidence type="ECO:0000256" key="1">
    <source>
        <dbReference type="SAM" id="MobiDB-lite"/>
    </source>
</evidence>
<feature type="signal peptide" evidence="2">
    <location>
        <begin position="1"/>
        <end position="23"/>
    </location>
</feature>
<evidence type="ECO:0000313" key="4">
    <source>
        <dbReference type="Proteomes" id="UP000217349"/>
    </source>
</evidence>
<feature type="chain" id="PRO_5011996109" evidence="2">
    <location>
        <begin position="24"/>
        <end position="167"/>
    </location>
</feature>
<accession>A0A290HBU1</accession>
<name>A0A290HBU1_9BACT</name>
<evidence type="ECO:0000256" key="2">
    <source>
        <dbReference type="SAM" id="SignalP"/>
    </source>
</evidence>
<dbReference type="Proteomes" id="UP000217349">
    <property type="component" value="Chromosome"/>
</dbReference>
<dbReference type="PROSITE" id="PS51257">
    <property type="entry name" value="PROKAR_LIPOPROTEIN"/>
    <property type="match status" value="1"/>
</dbReference>
<dbReference type="EMBL" id="CP023275">
    <property type="protein sequence ID" value="ATB68691.1"/>
    <property type="molecule type" value="Genomic_DNA"/>
</dbReference>
<dbReference type="AlphaFoldDB" id="A0A290HBU1"/>
<proteinExistence type="predicted"/>
<organism evidence="3 4">
    <name type="scientific">Sulfurospirillum diekertiae</name>
    <dbReference type="NCBI Taxonomy" id="1854492"/>
    <lineage>
        <taxon>Bacteria</taxon>
        <taxon>Pseudomonadati</taxon>
        <taxon>Campylobacterota</taxon>
        <taxon>Epsilonproteobacteria</taxon>
        <taxon>Campylobacterales</taxon>
        <taxon>Sulfurospirillaceae</taxon>
        <taxon>Sulfurospirillum</taxon>
    </lineage>
</organism>
<gene>
    <name evidence="3" type="ORF">SJPD1_0570</name>
</gene>
<sequence length="167" mass="18496">MKRLILPLCVVLLFMFIQGCAPKSPPPASTLKTYNTEKETTNPKLTKLVGKNYIKGIVRTLKQEANSSMWNYEIDGIDKTNGKLSYVNFDHKSVLANEGDLVYASFDGMHLTEMFVIKAVKNTTYTPPLKKKSSAKKSSSDDDGGAGKRDKAHQVIGVPQEESIKLN</sequence>
<reference evidence="4" key="1">
    <citation type="submission" date="2017-09" db="EMBL/GenBank/DDBJ databases">
        <title>The complete genome of Sulfurospirillum sp. JPD-1.</title>
        <authorList>
            <person name="Goris T."/>
        </authorList>
    </citation>
    <scope>NUCLEOTIDE SEQUENCE [LARGE SCALE GENOMIC DNA]</scope>
    <source>
        <strain evidence="4">JPD-1</strain>
    </source>
</reference>
<dbReference type="KEGG" id="sulj:SJPD1_0570"/>
<dbReference type="RefSeq" id="WP_226372233.1">
    <property type="nucleotide sequence ID" value="NZ_CP023275.1"/>
</dbReference>
<keyword evidence="2" id="KW-0732">Signal</keyword>
<feature type="region of interest" description="Disordered" evidence="1">
    <location>
        <begin position="126"/>
        <end position="167"/>
    </location>
</feature>
<protein>
    <submittedName>
        <fullName evidence="3">Periplasmic protein</fullName>
    </submittedName>
</protein>
<evidence type="ECO:0000313" key="3">
    <source>
        <dbReference type="EMBL" id="ATB68691.1"/>
    </source>
</evidence>